<dbReference type="PANTHER" id="PTHR45823">
    <property type="entry name" value="T-SNARE COILED-COIL HOMOLOGY DOMAIN-CONTAINING PROTEIN"/>
    <property type="match status" value="1"/>
</dbReference>
<evidence type="ECO:0000313" key="4">
    <source>
        <dbReference type="EnsemblMetazoa" id="HelroP177495"/>
    </source>
</evidence>
<keyword evidence="1" id="KW-0862">Zinc</keyword>
<dbReference type="AlphaFoldDB" id="T1FBS7"/>
<dbReference type="InterPro" id="IPR036875">
    <property type="entry name" value="Znf_CCHC_sf"/>
</dbReference>
<feature type="domain" description="CCHC-type" evidence="2">
    <location>
        <begin position="228"/>
        <end position="244"/>
    </location>
</feature>
<dbReference type="Proteomes" id="UP000015101">
    <property type="component" value="Unassembled WGS sequence"/>
</dbReference>
<keyword evidence="1" id="KW-0479">Metal-binding</keyword>
<dbReference type="InterPro" id="IPR001878">
    <property type="entry name" value="Znf_CCHC"/>
</dbReference>
<name>T1FBS7_HELRO</name>
<reference evidence="3 5" key="2">
    <citation type="journal article" date="2013" name="Nature">
        <title>Insights into bilaterian evolution from three spiralian genomes.</title>
        <authorList>
            <person name="Simakov O."/>
            <person name="Marletaz F."/>
            <person name="Cho S.J."/>
            <person name="Edsinger-Gonzales E."/>
            <person name="Havlak P."/>
            <person name="Hellsten U."/>
            <person name="Kuo D.H."/>
            <person name="Larsson T."/>
            <person name="Lv J."/>
            <person name="Arendt D."/>
            <person name="Savage R."/>
            <person name="Osoegawa K."/>
            <person name="de Jong P."/>
            <person name="Grimwood J."/>
            <person name="Chapman J.A."/>
            <person name="Shapiro H."/>
            <person name="Aerts A."/>
            <person name="Otillar R.P."/>
            <person name="Terry A.Y."/>
            <person name="Boore J.L."/>
            <person name="Grigoriev I.V."/>
            <person name="Lindberg D.R."/>
            <person name="Seaver E.C."/>
            <person name="Weisblat D.A."/>
            <person name="Putnam N.H."/>
            <person name="Rokhsar D.S."/>
        </authorList>
    </citation>
    <scope>NUCLEOTIDE SEQUENCE</scope>
</reference>
<protein>
    <recommendedName>
        <fullName evidence="2">CCHC-type domain-containing protein</fullName>
    </recommendedName>
</protein>
<dbReference type="CTD" id="20206276"/>
<dbReference type="GO" id="GO:0008270">
    <property type="term" value="F:zinc ion binding"/>
    <property type="evidence" value="ECO:0007669"/>
    <property type="project" value="UniProtKB-KW"/>
</dbReference>
<organism evidence="4 5">
    <name type="scientific">Helobdella robusta</name>
    <name type="common">Californian leech</name>
    <dbReference type="NCBI Taxonomy" id="6412"/>
    <lineage>
        <taxon>Eukaryota</taxon>
        <taxon>Metazoa</taxon>
        <taxon>Spiralia</taxon>
        <taxon>Lophotrochozoa</taxon>
        <taxon>Annelida</taxon>
        <taxon>Clitellata</taxon>
        <taxon>Hirudinea</taxon>
        <taxon>Rhynchobdellida</taxon>
        <taxon>Glossiphoniidae</taxon>
        <taxon>Helobdella</taxon>
    </lineage>
</organism>
<dbReference type="RefSeq" id="XP_009023937.1">
    <property type="nucleotide sequence ID" value="XM_009025689.1"/>
</dbReference>
<evidence type="ECO:0000313" key="5">
    <source>
        <dbReference type="Proteomes" id="UP000015101"/>
    </source>
</evidence>
<reference evidence="4" key="3">
    <citation type="submission" date="2015-06" db="UniProtKB">
        <authorList>
            <consortium name="EnsemblMetazoa"/>
        </authorList>
    </citation>
    <scope>IDENTIFICATION</scope>
</reference>
<dbReference type="EMBL" id="AMQM01006079">
    <property type="status" value="NOT_ANNOTATED_CDS"/>
    <property type="molecule type" value="Genomic_DNA"/>
</dbReference>
<dbReference type="KEGG" id="hro:HELRODRAFT_177495"/>
<evidence type="ECO:0000313" key="3">
    <source>
        <dbReference type="EMBL" id="ESN97859.1"/>
    </source>
</evidence>
<dbReference type="InParanoid" id="T1FBS7"/>
<keyword evidence="1" id="KW-0863">Zinc-finger</keyword>
<dbReference type="HOGENOM" id="CLU_094721_0_0_1"/>
<dbReference type="eggNOG" id="ENOG502S8NK">
    <property type="taxonomic scope" value="Eukaryota"/>
</dbReference>
<sequence length="257" mass="29973">MSSSNAGGCGRELCGCEWLRTLTLRMRETRDQIDAKLKQQSVEIKQTSDLIDAKIERMSGQINAKIEQQSGLEQKLSCKVDKFKQELEETKWWRYEILVNALNLRYGEEHMKQIYRSELQNRMQQHGESIQLLAQDIEQLTLLSYPTYDPQHRKETALETFVKAVRDLDLRQTLILVDKRNFKDAVAYSLQSAKQALKTDVKLRQICEECSCQKLILEQKGQDYGAPKCWNCEEKGHLRPDCKQRPRNNYCRHCAAT</sequence>
<proteinExistence type="predicted"/>
<dbReference type="OrthoDB" id="6078991at2759"/>
<dbReference type="SUPFAM" id="SSF57756">
    <property type="entry name" value="Retrovirus zinc finger-like domains"/>
    <property type="match status" value="1"/>
</dbReference>
<reference evidence="5" key="1">
    <citation type="submission" date="2012-12" db="EMBL/GenBank/DDBJ databases">
        <authorList>
            <person name="Hellsten U."/>
            <person name="Grimwood J."/>
            <person name="Chapman J.A."/>
            <person name="Shapiro H."/>
            <person name="Aerts A."/>
            <person name="Otillar R.P."/>
            <person name="Terry A.Y."/>
            <person name="Boore J.L."/>
            <person name="Simakov O."/>
            <person name="Marletaz F."/>
            <person name="Cho S.-J."/>
            <person name="Edsinger-Gonzales E."/>
            <person name="Havlak P."/>
            <person name="Kuo D.-H."/>
            <person name="Larsson T."/>
            <person name="Lv J."/>
            <person name="Arendt D."/>
            <person name="Savage R."/>
            <person name="Osoegawa K."/>
            <person name="de Jong P."/>
            <person name="Lindberg D.R."/>
            <person name="Seaver E.C."/>
            <person name="Weisblat D.A."/>
            <person name="Putnam N.H."/>
            <person name="Grigoriev I.V."/>
            <person name="Rokhsar D.S."/>
        </authorList>
    </citation>
    <scope>NUCLEOTIDE SEQUENCE</scope>
</reference>
<evidence type="ECO:0000259" key="2">
    <source>
        <dbReference type="PROSITE" id="PS50158"/>
    </source>
</evidence>
<dbReference type="EnsemblMetazoa" id="HelroT177495">
    <property type="protein sequence ID" value="HelroP177495"/>
    <property type="gene ID" value="HelroG177495"/>
</dbReference>
<dbReference type="SMART" id="SM00343">
    <property type="entry name" value="ZnF_C2HC"/>
    <property type="match status" value="1"/>
</dbReference>
<dbReference type="PROSITE" id="PS50158">
    <property type="entry name" value="ZF_CCHC"/>
    <property type="match status" value="1"/>
</dbReference>
<keyword evidence="5" id="KW-1185">Reference proteome</keyword>
<evidence type="ECO:0000256" key="1">
    <source>
        <dbReference type="PROSITE-ProRule" id="PRU00047"/>
    </source>
</evidence>
<dbReference type="EMBL" id="KB097269">
    <property type="protein sequence ID" value="ESN97859.1"/>
    <property type="molecule type" value="Genomic_DNA"/>
</dbReference>
<dbReference type="PANTHER" id="PTHR45823:SF1">
    <property type="entry name" value="T-SNARE COILED-COIL HOMOLOGY DOMAIN-CONTAINING PROTEIN"/>
    <property type="match status" value="1"/>
</dbReference>
<accession>T1FBS7</accession>
<dbReference type="GeneID" id="20206276"/>
<dbReference type="GO" id="GO:0003676">
    <property type="term" value="F:nucleic acid binding"/>
    <property type="evidence" value="ECO:0007669"/>
    <property type="project" value="InterPro"/>
</dbReference>
<gene>
    <name evidence="4" type="primary">20206276</name>
    <name evidence="3" type="ORF">HELRODRAFT_177495</name>
</gene>